<accession>A0A059E5B1</accession>
<dbReference type="PATRIC" id="fig|1280948.3.peg.1337"/>
<reference evidence="1 4" key="2">
    <citation type="journal article" date="2018" name="Nat. Biotechnol.">
        <title>A standardized bacterial taxonomy based on genome phylogeny substantially revises the tree of life.</title>
        <authorList>
            <person name="Parks D.H."/>
            <person name="Chuvochina M."/>
            <person name="Waite D.W."/>
            <person name="Rinke C."/>
            <person name="Skarshewski A."/>
            <person name="Chaumeil P.A."/>
            <person name="Hugenholtz P."/>
        </authorList>
    </citation>
    <scope>NUCLEOTIDE SEQUENCE [LARGE SCALE GENOMIC DNA]</scope>
    <source>
        <strain evidence="1">UBA8557</strain>
    </source>
</reference>
<name>A0A059E5B1_9PROT</name>
<dbReference type="Proteomes" id="UP000024547">
    <property type="component" value="Unassembled WGS sequence"/>
</dbReference>
<proteinExistence type="predicted"/>
<dbReference type="EMBL" id="DMBR01000367">
    <property type="protein sequence ID" value="HAE95301.1"/>
    <property type="molecule type" value="Genomic_DNA"/>
</dbReference>
<evidence type="ECO:0000313" key="2">
    <source>
        <dbReference type="EMBL" id="KCZ62775.1"/>
    </source>
</evidence>
<sequence length="315" mass="36377">MQPVRTTVEHLSASSDEWFDIANSVEVVLDRASPASRLDIVRQLQVAGHNDWTVLPGGEPGDCRRFLLAMIDGGHSVNASEHTVKAAIQRRLDQVRIYLKRIGPDMEGVVLYVDRSHFMWRGGLKSPAYQIWCEAWCRFRAILKETRPQMNVRIVFARPESSEFDICHFGIDGAPVGGRRLLNWWRDASINHRHQFRERILLARRLGVMVDFECSYIHESSASFDVRRPWCPVLEFGRSSQRPGDTDIQRVRLHLDPGQDMPFVFDGQKYNWEHRMDIHLVERGDEDGQFVWRPADMSLFSLDPSLWLVRSGALV</sequence>
<comment type="caution">
    <text evidence="2">The sequence shown here is derived from an EMBL/GenBank/DDBJ whole genome shotgun (WGS) entry which is preliminary data.</text>
</comment>
<protein>
    <submittedName>
        <fullName evidence="2">Uncharacterized protein</fullName>
    </submittedName>
</protein>
<dbReference type="Proteomes" id="UP000259173">
    <property type="component" value="Unassembled WGS sequence"/>
</dbReference>
<evidence type="ECO:0000313" key="3">
    <source>
        <dbReference type="Proteomes" id="UP000024547"/>
    </source>
</evidence>
<dbReference type="AlphaFoldDB" id="A0A059E5B1"/>
<dbReference type="RefSeq" id="WP_035550155.1">
    <property type="nucleotide sequence ID" value="NZ_AWFH01000008.1"/>
</dbReference>
<evidence type="ECO:0000313" key="4">
    <source>
        <dbReference type="Proteomes" id="UP000259173"/>
    </source>
</evidence>
<keyword evidence="3" id="KW-1185">Reference proteome</keyword>
<gene>
    <name evidence="1" type="ORF">DCG65_12130</name>
    <name evidence="2" type="ORF">HY36_15520</name>
</gene>
<organism evidence="2 3">
    <name type="scientific">Hyphomonas atlantica</name>
    <dbReference type="NCBI Taxonomy" id="1280948"/>
    <lineage>
        <taxon>Bacteria</taxon>
        <taxon>Pseudomonadati</taxon>
        <taxon>Pseudomonadota</taxon>
        <taxon>Alphaproteobacteria</taxon>
        <taxon>Hyphomonadales</taxon>
        <taxon>Hyphomonadaceae</taxon>
        <taxon>Hyphomonas</taxon>
    </lineage>
</organism>
<reference evidence="2 3" key="1">
    <citation type="journal article" date="2014" name="Antonie Van Leeuwenhoek">
        <title>Hyphomonas beringensis sp. nov. and Hyphomonas chukchiensis sp. nov., isolated from surface seawater of the Bering Sea and Chukchi Sea.</title>
        <authorList>
            <person name="Li C."/>
            <person name="Lai Q."/>
            <person name="Li G."/>
            <person name="Dong C."/>
            <person name="Wang J."/>
            <person name="Liao Y."/>
            <person name="Shao Z."/>
        </authorList>
    </citation>
    <scope>NUCLEOTIDE SEQUENCE [LARGE SCALE GENOMIC DNA]</scope>
    <source>
        <strain evidence="2 3">22II1-22F38</strain>
    </source>
</reference>
<dbReference type="OrthoDB" id="9988456at2"/>
<dbReference type="EMBL" id="AWFH01000008">
    <property type="protein sequence ID" value="KCZ62775.1"/>
    <property type="molecule type" value="Genomic_DNA"/>
</dbReference>
<evidence type="ECO:0000313" key="1">
    <source>
        <dbReference type="EMBL" id="HAE95301.1"/>
    </source>
</evidence>